<accession>A0A0V0RB91</accession>
<dbReference type="AlphaFoldDB" id="A0A0V0RB91"/>
<feature type="non-terminal residue" evidence="1">
    <location>
        <position position="1"/>
    </location>
</feature>
<gene>
    <name evidence="1" type="ORF">T07_13424</name>
</gene>
<protein>
    <submittedName>
        <fullName evidence="1">Uncharacterized protein</fullName>
    </submittedName>
</protein>
<proteinExistence type="predicted"/>
<evidence type="ECO:0000313" key="1">
    <source>
        <dbReference type="EMBL" id="KRX11783.1"/>
    </source>
</evidence>
<comment type="caution">
    <text evidence="1">The sequence shown here is derived from an EMBL/GenBank/DDBJ whole genome shotgun (WGS) entry which is preliminary data.</text>
</comment>
<name>A0A0V0RB91_9BILA</name>
<reference evidence="1 2" key="1">
    <citation type="submission" date="2015-01" db="EMBL/GenBank/DDBJ databases">
        <title>Evolution of Trichinella species and genotypes.</title>
        <authorList>
            <person name="Korhonen P.K."/>
            <person name="Edoardo P."/>
            <person name="Giuseppe L.R."/>
            <person name="Gasser R.B."/>
        </authorList>
    </citation>
    <scope>NUCLEOTIDE SEQUENCE [LARGE SCALE GENOMIC DNA]</scope>
    <source>
        <strain evidence="1">ISS37</strain>
    </source>
</reference>
<keyword evidence="2" id="KW-1185">Reference proteome</keyword>
<organism evidence="1 2">
    <name type="scientific">Trichinella nelsoni</name>
    <dbReference type="NCBI Taxonomy" id="6336"/>
    <lineage>
        <taxon>Eukaryota</taxon>
        <taxon>Metazoa</taxon>
        <taxon>Ecdysozoa</taxon>
        <taxon>Nematoda</taxon>
        <taxon>Enoplea</taxon>
        <taxon>Dorylaimia</taxon>
        <taxon>Trichinellida</taxon>
        <taxon>Trichinellidae</taxon>
        <taxon>Trichinella</taxon>
    </lineage>
</organism>
<evidence type="ECO:0000313" key="2">
    <source>
        <dbReference type="Proteomes" id="UP000054630"/>
    </source>
</evidence>
<dbReference type="EMBL" id="JYDL01001408">
    <property type="protein sequence ID" value="KRX11783.1"/>
    <property type="molecule type" value="Genomic_DNA"/>
</dbReference>
<dbReference type="Proteomes" id="UP000054630">
    <property type="component" value="Unassembled WGS sequence"/>
</dbReference>
<sequence>LRFQTRMECMSNVWNTKIPMPTVCETVVGRFQCS</sequence>
<feature type="non-terminal residue" evidence="1">
    <location>
        <position position="34"/>
    </location>
</feature>